<name>A0ABN1BJW5_9BACI</name>
<dbReference type="SUPFAM" id="SSF81593">
    <property type="entry name" value="Nucleotidyltransferase substrate binding subunit/domain"/>
    <property type="match status" value="1"/>
</dbReference>
<comment type="caution">
    <text evidence="1">The sequence shown here is derived from an EMBL/GenBank/DDBJ whole genome shotgun (WGS) entry which is preliminary data.</text>
</comment>
<dbReference type="Proteomes" id="UP001500880">
    <property type="component" value="Unassembled WGS sequence"/>
</dbReference>
<accession>A0ABN1BJW5</accession>
<dbReference type="Gene3D" id="1.20.120.330">
    <property type="entry name" value="Nucleotidyltransferases domain 2"/>
    <property type="match status" value="1"/>
</dbReference>
<dbReference type="RefSeq" id="WP_343842442.1">
    <property type="nucleotide sequence ID" value="NZ_BAAADO010000006.1"/>
</dbReference>
<dbReference type="InterPro" id="IPR010235">
    <property type="entry name" value="HepT"/>
</dbReference>
<gene>
    <name evidence="1" type="ORF">GCM10008986_28410</name>
</gene>
<organism evidence="1 2">
    <name type="scientific">Salinibacillus aidingensis</name>
    <dbReference type="NCBI Taxonomy" id="237684"/>
    <lineage>
        <taxon>Bacteria</taxon>
        <taxon>Bacillati</taxon>
        <taxon>Bacillota</taxon>
        <taxon>Bacilli</taxon>
        <taxon>Bacillales</taxon>
        <taxon>Bacillaceae</taxon>
        <taxon>Salinibacillus</taxon>
    </lineage>
</organism>
<dbReference type="EMBL" id="BAAADO010000006">
    <property type="protein sequence ID" value="GAA0499544.1"/>
    <property type="molecule type" value="Genomic_DNA"/>
</dbReference>
<sequence>MERLEERIKLAKRALTAFGEVLEISKPSNVERDAAIQRFEFTFEACWKAGKQFLFDIEGLDAGSPKGVIRYSREIGMFTEEETILGLKMVNDRNLTVHTYNEELAVEIFKQLPEYYELLRKWLSHIIEKFDRMK</sequence>
<reference evidence="1 2" key="1">
    <citation type="journal article" date="2019" name="Int. J. Syst. Evol. Microbiol.">
        <title>The Global Catalogue of Microorganisms (GCM) 10K type strain sequencing project: providing services to taxonomists for standard genome sequencing and annotation.</title>
        <authorList>
            <consortium name="The Broad Institute Genomics Platform"/>
            <consortium name="The Broad Institute Genome Sequencing Center for Infectious Disease"/>
            <person name="Wu L."/>
            <person name="Ma J."/>
        </authorList>
    </citation>
    <scope>NUCLEOTIDE SEQUENCE [LARGE SCALE GENOMIC DNA]</scope>
    <source>
        <strain evidence="1 2">JCM 12389</strain>
    </source>
</reference>
<proteinExistence type="predicted"/>
<evidence type="ECO:0000313" key="2">
    <source>
        <dbReference type="Proteomes" id="UP001500880"/>
    </source>
</evidence>
<keyword evidence="2" id="KW-1185">Reference proteome</keyword>
<evidence type="ECO:0000313" key="1">
    <source>
        <dbReference type="EMBL" id="GAA0499544.1"/>
    </source>
</evidence>
<dbReference type="NCBIfam" id="TIGR01987">
    <property type="entry name" value="HI0074"/>
    <property type="match status" value="1"/>
</dbReference>
<protein>
    <submittedName>
        <fullName evidence="1">HI0074 family nucleotidyltransferase substrate-binding subunit</fullName>
    </submittedName>
</protein>
<dbReference type="Pfam" id="PF08780">
    <property type="entry name" value="NTase_sub_bind"/>
    <property type="match status" value="1"/>
</dbReference>